<dbReference type="RefSeq" id="WP_146107983.1">
    <property type="nucleotide sequence ID" value="NZ_CP154825.1"/>
</dbReference>
<sequence>MHGVIAWCGFFGAWLLFAGPVYQAALELHEQDIEEEQLAAAREGVRIRPISPWWWLLPPVRYWLGRRRAREYREAMLRALADEHLNSLVRFLDKANGWLLVALGGLLIAAKETGELVEYHHWPTVLFWVLLVVMAALCALYTVARMRRSHDILTTRDQRQP</sequence>
<keyword evidence="3" id="KW-1185">Reference proteome</keyword>
<comment type="caution">
    <text evidence="2">The sequence shown here is derived from an EMBL/GenBank/DDBJ whole genome shotgun (WGS) entry which is preliminary data.</text>
</comment>
<feature type="transmembrane region" description="Helical" evidence="1">
    <location>
        <begin position="125"/>
        <end position="144"/>
    </location>
</feature>
<feature type="transmembrane region" description="Helical" evidence="1">
    <location>
        <begin position="95"/>
        <end position="113"/>
    </location>
</feature>
<reference evidence="2 3" key="1">
    <citation type="submission" date="2018-02" db="EMBL/GenBank/DDBJ databases">
        <title>Genomic Encyclopedia of Archaeal and Bacterial Type Strains, Phase II (KMG-II): from individual species to whole genera.</title>
        <authorList>
            <person name="Goeker M."/>
        </authorList>
    </citation>
    <scope>NUCLEOTIDE SEQUENCE [LARGE SCALE GENOMIC DNA]</scope>
    <source>
        <strain evidence="2 3">YU 961-1</strain>
    </source>
</reference>
<name>A0A2S6GV13_9PSEU</name>
<keyword evidence="1" id="KW-0812">Transmembrane</keyword>
<proteinExistence type="predicted"/>
<organism evidence="2 3">
    <name type="scientific">Actinokineospora auranticolor</name>
    <dbReference type="NCBI Taxonomy" id="155976"/>
    <lineage>
        <taxon>Bacteria</taxon>
        <taxon>Bacillati</taxon>
        <taxon>Actinomycetota</taxon>
        <taxon>Actinomycetes</taxon>
        <taxon>Pseudonocardiales</taxon>
        <taxon>Pseudonocardiaceae</taxon>
        <taxon>Actinokineospora</taxon>
    </lineage>
</organism>
<protein>
    <submittedName>
        <fullName evidence="2">Uncharacterized protein</fullName>
    </submittedName>
</protein>
<dbReference type="OrthoDB" id="4578807at2"/>
<keyword evidence="1" id="KW-0472">Membrane</keyword>
<evidence type="ECO:0000256" key="1">
    <source>
        <dbReference type="SAM" id="Phobius"/>
    </source>
</evidence>
<evidence type="ECO:0000313" key="3">
    <source>
        <dbReference type="Proteomes" id="UP000239203"/>
    </source>
</evidence>
<dbReference type="EMBL" id="PTIX01000004">
    <property type="protein sequence ID" value="PPK69085.1"/>
    <property type="molecule type" value="Genomic_DNA"/>
</dbReference>
<evidence type="ECO:0000313" key="2">
    <source>
        <dbReference type="EMBL" id="PPK69085.1"/>
    </source>
</evidence>
<gene>
    <name evidence="2" type="ORF">CLV40_104336</name>
</gene>
<dbReference type="AlphaFoldDB" id="A0A2S6GV13"/>
<accession>A0A2S6GV13</accession>
<keyword evidence="1" id="KW-1133">Transmembrane helix</keyword>
<dbReference type="Proteomes" id="UP000239203">
    <property type="component" value="Unassembled WGS sequence"/>
</dbReference>